<keyword evidence="4" id="KW-1185">Reference proteome</keyword>
<dbReference type="GO" id="GO:0005737">
    <property type="term" value="C:cytoplasm"/>
    <property type="evidence" value="ECO:0007669"/>
    <property type="project" value="TreeGrafter"/>
</dbReference>
<dbReference type="PANTHER" id="PTHR43625:SF40">
    <property type="entry name" value="ALDO-KETO REDUCTASE YAKC [NADP(+)]"/>
    <property type="match status" value="1"/>
</dbReference>
<dbReference type="EMBL" id="SKFH01000005">
    <property type="protein sequence ID" value="TCZ73726.1"/>
    <property type="molecule type" value="Genomic_DNA"/>
</dbReference>
<dbReference type="RefSeq" id="WP_131851131.1">
    <property type="nucleotide sequence ID" value="NZ_SKFH01000005.1"/>
</dbReference>
<dbReference type="PANTHER" id="PTHR43625">
    <property type="entry name" value="AFLATOXIN B1 ALDEHYDE REDUCTASE"/>
    <property type="match status" value="1"/>
</dbReference>
<proteinExistence type="predicted"/>
<evidence type="ECO:0000256" key="1">
    <source>
        <dbReference type="ARBA" id="ARBA00023002"/>
    </source>
</evidence>
<dbReference type="Proteomes" id="UP000295164">
    <property type="component" value="Unassembled WGS sequence"/>
</dbReference>
<dbReference type="AlphaFoldDB" id="A0A4R4E2P1"/>
<protein>
    <submittedName>
        <fullName evidence="3">Aldo/keto reductase</fullName>
    </submittedName>
</protein>
<evidence type="ECO:0000313" key="4">
    <source>
        <dbReference type="Proteomes" id="UP000295164"/>
    </source>
</evidence>
<organism evidence="3 4">
    <name type="scientific">Flaviaesturariibacter aridisoli</name>
    <dbReference type="NCBI Taxonomy" id="2545761"/>
    <lineage>
        <taxon>Bacteria</taxon>
        <taxon>Pseudomonadati</taxon>
        <taxon>Bacteroidota</taxon>
        <taxon>Chitinophagia</taxon>
        <taxon>Chitinophagales</taxon>
        <taxon>Chitinophagaceae</taxon>
        <taxon>Flaviaestuariibacter</taxon>
    </lineage>
</organism>
<comment type="caution">
    <text evidence="3">The sequence shown here is derived from an EMBL/GenBank/DDBJ whole genome shotgun (WGS) entry which is preliminary data.</text>
</comment>
<feature type="domain" description="NADP-dependent oxidoreductase" evidence="2">
    <location>
        <begin position="17"/>
        <end position="308"/>
    </location>
</feature>
<accession>A0A4R4E2P1</accession>
<gene>
    <name evidence="3" type="ORF">E0486_05435</name>
</gene>
<dbReference type="PRINTS" id="PR00069">
    <property type="entry name" value="ALDKETRDTASE"/>
</dbReference>
<dbReference type="InterPro" id="IPR020471">
    <property type="entry name" value="AKR"/>
</dbReference>
<dbReference type="InterPro" id="IPR050791">
    <property type="entry name" value="Aldo-Keto_reductase"/>
</dbReference>
<reference evidence="3 4" key="1">
    <citation type="submission" date="2019-03" db="EMBL/GenBank/DDBJ databases">
        <authorList>
            <person name="Kim M.K.M."/>
        </authorList>
    </citation>
    <scope>NUCLEOTIDE SEQUENCE [LARGE SCALE GENOMIC DNA]</scope>
    <source>
        <strain evidence="3 4">17J68-15</strain>
    </source>
</reference>
<dbReference type="OrthoDB" id="9773828at2"/>
<dbReference type="CDD" id="cd19076">
    <property type="entry name" value="AKR_AKR13A_13D"/>
    <property type="match status" value="1"/>
</dbReference>
<dbReference type="GO" id="GO:0016491">
    <property type="term" value="F:oxidoreductase activity"/>
    <property type="evidence" value="ECO:0007669"/>
    <property type="project" value="UniProtKB-KW"/>
</dbReference>
<evidence type="ECO:0000259" key="2">
    <source>
        <dbReference type="Pfam" id="PF00248"/>
    </source>
</evidence>
<dbReference type="InterPro" id="IPR023210">
    <property type="entry name" value="NADP_OxRdtase_dom"/>
</dbReference>
<name>A0A4R4E2P1_9BACT</name>
<dbReference type="Gene3D" id="3.20.20.100">
    <property type="entry name" value="NADP-dependent oxidoreductase domain"/>
    <property type="match status" value="1"/>
</dbReference>
<dbReference type="Pfam" id="PF00248">
    <property type="entry name" value="Aldo_ket_red"/>
    <property type="match status" value="1"/>
</dbReference>
<dbReference type="InterPro" id="IPR036812">
    <property type="entry name" value="NAD(P)_OxRdtase_dom_sf"/>
</dbReference>
<sequence>MRTKQLGNSTLYASRQGLGCMGMSEFYGERDDATSELVIKEAYERGITFFDTADMYGPYHNEELLGRAIKPFRQNIVLATKFGIVRDAADPSKRGVNGRPEYVRQSLEGSLQRLGTTVVDLYYVHRLDPDVPVEETVGEMARLKEEGKIRAIGLSEVSADTLRRAHTVHPIAALQSEYSLWTRDPEDEILPACRELGIAFVAYSPLGRGFLTGQLKSFDDFAPNDYRRHSPRFQGANFEKNRALVEKLGEFALAKGCSAAQLALAWVLAQGDDIFAIPGTKQLGYLAENIAAMDVTFTPEELELLEAIAPKGVAAGERYPEAMMKSVGK</sequence>
<evidence type="ECO:0000313" key="3">
    <source>
        <dbReference type="EMBL" id="TCZ73726.1"/>
    </source>
</evidence>
<dbReference type="SUPFAM" id="SSF51430">
    <property type="entry name" value="NAD(P)-linked oxidoreductase"/>
    <property type="match status" value="1"/>
</dbReference>
<keyword evidence="1" id="KW-0560">Oxidoreductase</keyword>